<dbReference type="RefSeq" id="WP_150012881.1">
    <property type="nucleotide sequence ID" value="NZ_VWSG01000007.1"/>
</dbReference>
<proteinExistence type="predicted"/>
<comment type="caution">
    <text evidence="2">The sequence shown here is derived from an EMBL/GenBank/DDBJ whole genome shotgun (WGS) entry which is preliminary data.</text>
</comment>
<organism evidence="2 3">
    <name type="scientific">Paenimyroides baculatum</name>
    <dbReference type="NCBI Taxonomy" id="2608000"/>
    <lineage>
        <taxon>Bacteria</taxon>
        <taxon>Pseudomonadati</taxon>
        <taxon>Bacteroidota</taxon>
        <taxon>Flavobacteriia</taxon>
        <taxon>Flavobacteriales</taxon>
        <taxon>Flavobacteriaceae</taxon>
        <taxon>Paenimyroides</taxon>
    </lineage>
</organism>
<reference evidence="2 3" key="1">
    <citation type="submission" date="2019-09" db="EMBL/GenBank/DDBJ databases">
        <title>Genome sequence and assembly of Flavobacterium sp.</title>
        <authorList>
            <person name="Chhetri G."/>
        </authorList>
    </citation>
    <scope>NUCLEOTIDE SEQUENCE [LARGE SCALE GENOMIC DNA]</scope>
    <source>
        <strain evidence="2 3">SNL9</strain>
    </source>
</reference>
<feature type="chain" id="PRO_5024463335" evidence="1">
    <location>
        <begin position="20"/>
        <end position="141"/>
    </location>
</feature>
<protein>
    <submittedName>
        <fullName evidence="2">Uncharacterized protein</fullName>
    </submittedName>
</protein>
<evidence type="ECO:0000256" key="1">
    <source>
        <dbReference type="SAM" id="SignalP"/>
    </source>
</evidence>
<keyword evidence="1" id="KW-0732">Signal</keyword>
<dbReference type="EMBL" id="VWSG01000007">
    <property type="protein sequence ID" value="KAA5534048.1"/>
    <property type="molecule type" value="Genomic_DNA"/>
</dbReference>
<sequence>MKKFIYGAIMIFAVQTGFAQTQDAKTFVDNMGMKTNIDGVKEQILPMIDTSKVADFNKEFDALVNGFVTDFSKLIDESYNAADLKAVNKKFADTKELDVIEPKDKATFEQKAGALSNEVNMTMQGLVMKYASAEVLQQAQE</sequence>
<evidence type="ECO:0000313" key="2">
    <source>
        <dbReference type="EMBL" id="KAA5534048.1"/>
    </source>
</evidence>
<dbReference type="Proteomes" id="UP000325141">
    <property type="component" value="Unassembled WGS sequence"/>
</dbReference>
<name>A0A5M6CFR2_9FLAO</name>
<dbReference type="AlphaFoldDB" id="A0A5M6CFR2"/>
<accession>A0A5M6CFR2</accession>
<feature type="signal peptide" evidence="1">
    <location>
        <begin position="1"/>
        <end position="19"/>
    </location>
</feature>
<gene>
    <name evidence="2" type="ORF">F0460_10240</name>
</gene>
<evidence type="ECO:0000313" key="3">
    <source>
        <dbReference type="Proteomes" id="UP000325141"/>
    </source>
</evidence>
<keyword evidence="3" id="KW-1185">Reference proteome</keyword>